<evidence type="ECO:0000256" key="1">
    <source>
        <dbReference type="ARBA" id="ARBA00009437"/>
    </source>
</evidence>
<dbReference type="AlphaFoldDB" id="A0A1M7V017"/>
<evidence type="ECO:0000259" key="5">
    <source>
        <dbReference type="PROSITE" id="PS50931"/>
    </source>
</evidence>
<evidence type="ECO:0000313" key="6">
    <source>
        <dbReference type="EMBL" id="SHN88510.1"/>
    </source>
</evidence>
<dbReference type="Gene3D" id="1.10.10.10">
    <property type="entry name" value="Winged helix-like DNA-binding domain superfamily/Winged helix DNA-binding domain"/>
    <property type="match status" value="1"/>
</dbReference>
<dbReference type="PRINTS" id="PR00039">
    <property type="entry name" value="HTHLYSR"/>
</dbReference>
<dbReference type="EMBL" id="FRDN01000028">
    <property type="protein sequence ID" value="SHN88510.1"/>
    <property type="molecule type" value="Genomic_DNA"/>
</dbReference>
<dbReference type="Proteomes" id="UP000184010">
    <property type="component" value="Unassembled WGS sequence"/>
</dbReference>
<dbReference type="GO" id="GO:0003677">
    <property type="term" value="F:DNA binding"/>
    <property type="evidence" value="ECO:0007669"/>
    <property type="project" value="UniProtKB-KW"/>
</dbReference>
<dbReference type="Pfam" id="PF03466">
    <property type="entry name" value="LysR_substrate"/>
    <property type="match status" value="1"/>
</dbReference>
<evidence type="ECO:0000256" key="4">
    <source>
        <dbReference type="ARBA" id="ARBA00023163"/>
    </source>
</evidence>
<evidence type="ECO:0000256" key="3">
    <source>
        <dbReference type="ARBA" id="ARBA00023125"/>
    </source>
</evidence>
<evidence type="ECO:0000313" key="7">
    <source>
        <dbReference type="Proteomes" id="UP000184010"/>
    </source>
</evidence>
<accession>A0A1M7V017</accession>
<evidence type="ECO:0000256" key="2">
    <source>
        <dbReference type="ARBA" id="ARBA00023015"/>
    </source>
</evidence>
<dbReference type="CDD" id="cd08414">
    <property type="entry name" value="PBP2_LTTR_aromatics_like"/>
    <property type="match status" value="1"/>
</dbReference>
<sequence length="311" mass="34781">MNYRQLKYFTVVARLLNFSKAAAELYVSQPALSKHIAELEKYFGTALFLRTNRNLVLTEAGKVLLDEAESIFAKEPEILRKVSEASRKRTGKLTIAFISTSLSFHIPLLVKQFNHEYPLIEVNLQRLPWGKVERAVSDKQADLGFMISLREENAPVSASYVLTHTYPAVVVAKDHPLADRNTIHMAQLKDEQFILVSQGAQPSPYEYTIRLCQNAGFTPNITTTCPLAETALMLVQAGLGISILSRLAPVQGMNNVKFIDIEGVPACPFSVIWNKESTNTSLGVFLEKIKQYNWSNPDEANYTALKQGDIC</sequence>
<keyword evidence="3 6" id="KW-0238">DNA-binding</keyword>
<dbReference type="FunFam" id="1.10.10.10:FF:000001">
    <property type="entry name" value="LysR family transcriptional regulator"/>
    <property type="match status" value="1"/>
</dbReference>
<dbReference type="Pfam" id="PF00126">
    <property type="entry name" value="HTH_1"/>
    <property type="match status" value="1"/>
</dbReference>
<dbReference type="InterPro" id="IPR000847">
    <property type="entry name" value="LysR_HTH_N"/>
</dbReference>
<dbReference type="InterPro" id="IPR036390">
    <property type="entry name" value="WH_DNA-bd_sf"/>
</dbReference>
<dbReference type="Gene3D" id="3.40.190.10">
    <property type="entry name" value="Periplasmic binding protein-like II"/>
    <property type="match status" value="2"/>
</dbReference>
<dbReference type="PROSITE" id="PS50931">
    <property type="entry name" value="HTH_LYSR"/>
    <property type="match status" value="1"/>
</dbReference>
<proteinExistence type="inferred from homology"/>
<reference evidence="7" key="1">
    <citation type="submission" date="2016-12" db="EMBL/GenBank/DDBJ databases">
        <authorList>
            <person name="Varghese N."/>
            <person name="Submissions S."/>
        </authorList>
    </citation>
    <scope>NUCLEOTIDE SEQUENCE [LARGE SCALE GENOMIC DNA]</scope>
    <source>
        <strain evidence="7">DSM 11544</strain>
    </source>
</reference>
<dbReference type="GO" id="GO:0003700">
    <property type="term" value="F:DNA-binding transcription factor activity"/>
    <property type="evidence" value="ECO:0007669"/>
    <property type="project" value="InterPro"/>
</dbReference>
<comment type="similarity">
    <text evidence="1">Belongs to the LysR transcriptional regulatory family.</text>
</comment>
<protein>
    <submittedName>
        <fullName evidence="6">DNA-binding transcriptional regulator, LysR family</fullName>
    </submittedName>
</protein>
<gene>
    <name evidence="6" type="ORF">SAMN02745215_05377</name>
</gene>
<dbReference type="SUPFAM" id="SSF53850">
    <property type="entry name" value="Periplasmic binding protein-like II"/>
    <property type="match status" value="1"/>
</dbReference>
<dbReference type="PANTHER" id="PTHR30346:SF0">
    <property type="entry name" value="HCA OPERON TRANSCRIPTIONAL ACTIVATOR HCAR"/>
    <property type="match status" value="1"/>
</dbReference>
<feature type="domain" description="HTH lysR-type" evidence="5">
    <location>
        <begin position="1"/>
        <end position="58"/>
    </location>
</feature>
<dbReference type="STRING" id="1121395.SAMN02745215_05377"/>
<dbReference type="SUPFAM" id="SSF46785">
    <property type="entry name" value="Winged helix' DNA-binding domain"/>
    <property type="match status" value="1"/>
</dbReference>
<keyword evidence="2" id="KW-0805">Transcription regulation</keyword>
<keyword evidence="4" id="KW-0804">Transcription</keyword>
<dbReference type="GO" id="GO:0032993">
    <property type="term" value="C:protein-DNA complex"/>
    <property type="evidence" value="ECO:0007669"/>
    <property type="project" value="TreeGrafter"/>
</dbReference>
<dbReference type="InterPro" id="IPR036388">
    <property type="entry name" value="WH-like_DNA-bd_sf"/>
</dbReference>
<dbReference type="PANTHER" id="PTHR30346">
    <property type="entry name" value="TRANSCRIPTIONAL DUAL REGULATOR HCAR-RELATED"/>
    <property type="match status" value="1"/>
</dbReference>
<dbReference type="InterPro" id="IPR005119">
    <property type="entry name" value="LysR_subst-bd"/>
</dbReference>
<organism evidence="6 7">
    <name type="scientific">Desulfitobacterium chlororespirans DSM 11544</name>
    <dbReference type="NCBI Taxonomy" id="1121395"/>
    <lineage>
        <taxon>Bacteria</taxon>
        <taxon>Bacillati</taxon>
        <taxon>Bacillota</taxon>
        <taxon>Clostridia</taxon>
        <taxon>Eubacteriales</taxon>
        <taxon>Desulfitobacteriaceae</taxon>
        <taxon>Desulfitobacterium</taxon>
    </lineage>
</organism>
<name>A0A1M7V017_9FIRM</name>
<dbReference type="RefSeq" id="WP_072775397.1">
    <property type="nucleotide sequence ID" value="NZ_FRDN01000028.1"/>
</dbReference>
<keyword evidence="7" id="KW-1185">Reference proteome</keyword>